<organism evidence="1 2">
    <name type="scientific">Puccinia graminis f. sp. tritici</name>
    <dbReference type="NCBI Taxonomy" id="56615"/>
    <lineage>
        <taxon>Eukaryota</taxon>
        <taxon>Fungi</taxon>
        <taxon>Dikarya</taxon>
        <taxon>Basidiomycota</taxon>
        <taxon>Pucciniomycotina</taxon>
        <taxon>Pucciniomycetes</taxon>
        <taxon>Pucciniales</taxon>
        <taxon>Pucciniaceae</taxon>
        <taxon>Puccinia</taxon>
    </lineage>
</organism>
<evidence type="ECO:0000313" key="2">
    <source>
        <dbReference type="Proteomes" id="UP000325313"/>
    </source>
</evidence>
<name>A0A5B0RVN1_PUCGR</name>
<dbReference type="EMBL" id="VDEP01000136">
    <property type="protein sequence ID" value="KAA1129472.1"/>
    <property type="molecule type" value="Genomic_DNA"/>
</dbReference>
<evidence type="ECO:0000313" key="1">
    <source>
        <dbReference type="EMBL" id="KAA1129472.1"/>
    </source>
</evidence>
<protein>
    <submittedName>
        <fullName evidence="1">Uncharacterized protein</fullName>
    </submittedName>
</protein>
<proteinExistence type="predicted"/>
<reference evidence="1 2" key="1">
    <citation type="submission" date="2019-05" db="EMBL/GenBank/DDBJ databases">
        <title>Emergence of the Ug99 lineage of the wheat stem rust pathogen through somatic hybridization.</title>
        <authorList>
            <person name="Li F."/>
            <person name="Upadhyaya N.M."/>
            <person name="Sperschneider J."/>
            <person name="Matny O."/>
            <person name="Nguyen-Phuc H."/>
            <person name="Mago R."/>
            <person name="Raley C."/>
            <person name="Miller M.E."/>
            <person name="Silverstein K.A.T."/>
            <person name="Henningsen E."/>
            <person name="Hirsch C.D."/>
            <person name="Visser B."/>
            <person name="Pretorius Z.A."/>
            <person name="Steffenson B.J."/>
            <person name="Schwessinger B."/>
            <person name="Dodds P.N."/>
            <person name="Figueroa M."/>
        </authorList>
    </citation>
    <scope>NUCLEOTIDE SEQUENCE [LARGE SCALE GENOMIC DNA]</scope>
    <source>
        <strain evidence="1 2">Ug99</strain>
    </source>
</reference>
<gene>
    <name evidence="1" type="ORF">PGTUg99_011409</name>
</gene>
<comment type="caution">
    <text evidence="1">The sequence shown here is derived from an EMBL/GenBank/DDBJ whole genome shotgun (WGS) entry which is preliminary data.</text>
</comment>
<sequence>MPPKRAVLDPLLMEMNQTTPTATTPTKTLSLFSLHNLPSISLETLTSSLLSSCLAIQTHAM</sequence>
<dbReference type="AlphaFoldDB" id="A0A5B0RVN1"/>
<dbReference type="Proteomes" id="UP000325313">
    <property type="component" value="Unassembled WGS sequence"/>
</dbReference>
<accession>A0A5B0RVN1</accession>